<evidence type="ECO:0000256" key="7">
    <source>
        <dbReference type="SAM" id="SignalP"/>
    </source>
</evidence>
<dbReference type="EMBL" id="JADIKF010000039">
    <property type="protein sequence ID" value="MBM7131074.1"/>
    <property type="molecule type" value="Genomic_DNA"/>
</dbReference>
<evidence type="ECO:0000256" key="4">
    <source>
        <dbReference type="ARBA" id="ARBA00022801"/>
    </source>
</evidence>
<proteinExistence type="inferred from homology"/>
<keyword evidence="7" id="KW-0732">Signal</keyword>
<dbReference type="PANTHER" id="PTHR35333">
    <property type="entry name" value="BETA-LACTAMASE"/>
    <property type="match status" value="1"/>
</dbReference>
<organism evidence="9 10">
    <name type="scientific">Dyella mobilis</name>
    <dbReference type="NCBI Taxonomy" id="1849582"/>
    <lineage>
        <taxon>Bacteria</taxon>
        <taxon>Pseudomonadati</taxon>
        <taxon>Pseudomonadota</taxon>
        <taxon>Gammaproteobacteria</taxon>
        <taxon>Lysobacterales</taxon>
        <taxon>Rhodanobacteraceae</taxon>
        <taxon>Dyella</taxon>
    </lineage>
</organism>
<comment type="similarity">
    <text evidence="2 6">Belongs to the class-A beta-lactamase family.</text>
</comment>
<keyword evidence="5 6" id="KW-0046">Antibiotic resistance</keyword>
<dbReference type="Proteomes" id="UP001430193">
    <property type="component" value="Unassembled WGS sequence"/>
</dbReference>
<evidence type="ECO:0000313" key="9">
    <source>
        <dbReference type="EMBL" id="MBM7131074.1"/>
    </source>
</evidence>
<keyword evidence="4 6" id="KW-0378">Hydrolase</keyword>
<accession>A0ABS2KJH1</accession>
<dbReference type="RefSeq" id="WP_204632612.1">
    <property type="nucleotide sequence ID" value="NZ_BSOC01000002.1"/>
</dbReference>
<evidence type="ECO:0000256" key="6">
    <source>
        <dbReference type="RuleBase" id="RU361140"/>
    </source>
</evidence>
<evidence type="ECO:0000256" key="5">
    <source>
        <dbReference type="ARBA" id="ARBA00023251"/>
    </source>
</evidence>
<comment type="catalytic activity">
    <reaction evidence="1 6">
        <text>a beta-lactam + H2O = a substituted beta-amino acid</text>
        <dbReference type="Rhea" id="RHEA:20401"/>
        <dbReference type="ChEBI" id="CHEBI:15377"/>
        <dbReference type="ChEBI" id="CHEBI:35627"/>
        <dbReference type="ChEBI" id="CHEBI:140347"/>
        <dbReference type="EC" id="3.5.2.6"/>
    </reaction>
</comment>
<dbReference type="InterPro" id="IPR045155">
    <property type="entry name" value="Beta-lactam_cat"/>
</dbReference>
<dbReference type="PROSITE" id="PS00146">
    <property type="entry name" value="BETA_LACTAMASE_A"/>
    <property type="match status" value="1"/>
</dbReference>
<dbReference type="InterPro" id="IPR012338">
    <property type="entry name" value="Beta-lactam/transpept-like"/>
</dbReference>
<name>A0ABS2KJH1_9GAMM</name>
<protein>
    <recommendedName>
        <fullName evidence="3 6">Beta-lactamase</fullName>
        <ecNumber evidence="3 6">3.5.2.6</ecNumber>
    </recommendedName>
</protein>
<feature type="domain" description="Beta-lactamase class A catalytic" evidence="8">
    <location>
        <begin position="59"/>
        <end position="309"/>
    </location>
</feature>
<evidence type="ECO:0000256" key="3">
    <source>
        <dbReference type="ARBA" id="ARBA00012865"/>
    </source>
</evidence>
<evidence type="ECO:0000256" key="1">
    <source>
        <dbReference type="ARBA" id="ARBA00001526"/>
    </source>
</evidence>
<feature type="signal peptide" evidence="7">
    <location>
        <begin position="1"/>
        <end position="29"/>
    </location>
</feature>
<comment type="caution">
    <text evidence="9">The sequence shown here is derived from an EMBL/GenBank/DDBJ whole genome shotgun (WGS) entry which is preliminary data.</text>
</comment>
<dbReference type="NCBIfam" id="NF033103">
    <property type="entry name" value="bla_class_A"/>
    <property type="match status" value="1"/>
</dbReference>
<sequence length="340" mass="36534">MKLALVRRSAMAAALCLCAWVGSPRCATAGDGVAATAGDSGLQATLQTLAQRAQPGALGIAVLDLDSGKTWRVNADQAFPMMSVFKSAVGAAMLDRIEHGQNSFDQTLVVKREDLEGGIIRKQFQGTQETFTVRQLMSDMVSESDNTAADTLIKFMGGPAIVESYLRAHGIEGLHVDRYESGNTQLFEALHTGETPPADETDAQQDQRYLRGYHAFLADPGNRSTPAAAVQFLRKLWRHELLSKASSQYLLDLMYAQTKPNRLRAGLPNGVRLADKCGTSPTIDGFTAAYNDIGIMTWPNGHAVIVAAFLTASHASDDARQAIFVDLAKSVAAALPPRAN</sequence>
<gene>
    <name evidence="9" type="primary">bla</name>
    <name evidence="9" type="ORF">ISS99_16235</name>
</gene>
<dbReference type="InterPro" id="IPR000871">
    <property type="entry name" value="Beta-lactam_class-A"/>
</dbReference>
<evidence type="ECO:0000259" key="8">
    <source>
        <dbReference type="Pfam" id="PF13354"/>
    </source>
</evidence>
<dbReference type="SUPFAM" id="SSF56601">
    <property type="entry name" value="beta-lactamase/transpeptidase-like"/>
    <property type="match status" value="1"/>
</dbReference>
<evidence type="ECO:0000256" key="2">
    <source>
        <dbReference type="ARBA" id="ARBA00009009"/>
    </source>
</evidence>
<dbReference type="EC" id="3.5.2.6" evidence="3 6"/>
<dbReference type="PRINTS" id="PR00118">
    <property type="entry name" value="BLACTAMASEA"/>
</dbReference>
<dbReference type="Pfam" id="PF13354">
    <property type="entry name" value="Beta-lactamase2"/>
    <property type="match status" value="1"/>
</dbReference>
<evidence type="ECO:0000313" key="10">
    <source>
        <dbReference type="Proteomes" id="UP001430193"/>
    </source>
</evidence>
<dbReference type="PANTHER" id="PTHR35333:SF3">
    <property type="entry name" value="BETA-LACTAMASE-TYPE TRANSPEPTIDASE FOLD CONTAINING PROTEIN"/>
    <property type="match status" value="1"/>
</dbReference>
<reference evidence="9" key="1">
    <citation type="submission" date="2020-10" db="EMBL/GenBank/DDBJ databases">
        <title>Phylogeny of dyella-like bacteria.</title>
        <authorList>
            <person name="Fu J."/>
        </authorList>
    </citation>
    <scope>NUCLEOTIDE SEQUENCE</scope>
    <source>
        <strain evidence="9">DHON07</strain>
    </source>
</reference>
<dbReference type="InterPro" id="IPR023650">
    <property type="entry name" value="Beta-lactam_class-A_AS"/>
</dbReference>
<keyword evidence="10" id="KW-1185">Reference proteome</keyword>
<feature type="chain" id="PRO_5045638898" description="Beta-lactamase" evidence="7">
    <location>
        <begin position="30"/>
        <end position="340"/>
    </location>
</feature>
<dbReference type="Gene3D" id="3.40.710.10">
    <property type="entry name" value="DD-peptidase/beta-lactamase superfamily"/>
    <property type="match status" value="1"/>
</dbReference>